<dbReference type="EMBL" id="BARU01017900">
    <property type="protein sequence ID" value="GAH50122.1"/>
    <property type="molecule type" value="Genomic_DNA"/>
</dbReference>
<dbReference type="AlphaFoldDB" id="X1FYQ0"/>
<reference evidence="1" key="1">
    <citation type="journal article" date="2014" name="Front. Microbiol.">
        <title>High frequency of phylogenetically diverse reductive dehalogenase-homologous genes in deep subseafloor sedimentary metagenomes.</title>
        <authorList>
            <person name="Kawai M."/>
            <person name="Futagami T."/>
            <person name="Toyoda A."/>
            <person name="Takaki Y."/>
            <person name="Nishi S."/>
            <person name="Hori S."/>
            <person name="Arai W."/>
            <person name="Tsubouchi T."/>
            <person name="Morono Y."/>
            <person name="Uchiyama I."/>
            <person name="Ito T."/>
            <person name="Fujiyama A."/>
            <person name="Inagaki F."/>
            <person name="Takami H."/>
        </authorList>
    </citation>
    <scope>NUCLEOTIDE SEQUENCE</scope>
    <source>
        <strain evidence="1">Expedition CK06-06</strain>
    </source>
</reference>
<gene>
    <name evidence="1" type="ORF">S03H2_29639</name>
</gene>
<evidence type="ECO:0000313" key="1">
    <source>
        <dbReference type="EMBL" id="GAH50122.1"/>
    </source>
</evidence>
<comment type="caution">
    <text evidence="1">The sequence shown here is derived from an EMBL/GenBank/DDBJ whole genome shotgun (WGS) entry which is preliminary data.</text>
</comment>
<proteinExistence type="predicted"/>
<organism evidence="1">
    <name type="scientific">marine sediment metagenome</name>
    <dbReference type="NCBI Taxonomy" id="412755"/>
    <lineage>
        <taxon>unclassified sequences</taxon>
        <taxon>metagenomes</taxon>
        <taxon>ecological metagenomes</taxon>
    </lineage>
</organism>
<sequence length="49" mass="5532">MKMVGISKEDSDFIIIGVDILPQSIPSKATHYSVCVYDGNKEEIIKKYK</sequence>
<protein>
    <submittedName>
        <fullName evidence="1">Uncharacterized protein</fullName>
    </submittedName>
</protein>
<accession>X1FYQ0</accession>
<feature type="non-terminal residue" evidence="1">
    <location>
        <position position="49"/>
    </location>
</feature>
<name>X1FYQ0_9ZZZZ</name>